<evidence type="ECO:0000256" key="7">
    <source>
        <dbReference type="ARBA" id="ARBA00023049"/>
    </source>
</evidence>
<evidence type="ECO:0000256" key="10">
    <source>
        <dbReference type="PIRNR" id="PIRNR026671"/>
    </source>
</evidence>
<reference evidence="11 12" key="1">
    <citation type="journal article" date="2013" name="J. Bacteriol.">
        <title>Roles of HynAB and Ech, the only two hydrogenases found in the model sulfate reducer Desulfovibrio gigas.</title>
        <authorList>
            <person name="Morais-Silva F.O."/>
            <person name="Santos C.I."/>
            <person name="Rodrigues R."/>
            <person name="Pereira I.A."/>
            <person name="Rodrigues-Pousada C."/>
        </authorList>
    </citation>
    <scope>NUCLEOTIDE SEQUENCE [LARGE SCALE GENOMIC DNA]</scope>
    <source>
        <strain evidence="12">ATCC 19364 / DSM 1382 / NCIMB 9332 / VKM B-1759</strain>
    </source>
</reference>
<sequence>MKSIRLLLSVVVLHWMLYAVASAAALPDGFVYLEELAPGILLDVRYFGQDNFVGARVDGYLAPRVILTRQAAEALVRVQAQLEAFGLGLLVFDGYRPQRAVEHFQRWARDLQDVKTKPRYYPDVPKEELFVRGYIAARSSHSRGSTVDLTIVDRTTGTPLDMGSPFDFFGPVSWPSSMEVGADQRARRMLLQTLMVGQGFKIYDQEWWHFTLKDEPFPETYHDFPVE</sequence>
<dbReference type="Pfam" id="PF01427">
    <property type="entry name" value="Peptidase_M15"/>
    <property type="match status" value="1"/>
</dbReference>
<evidence type="ECO:0000313" key="12">
    <source>
        <dbReference type="Proteomes" id="UP000016587"/>
    </source>
</evidence>
<dbReference type="STRING" id="1121448.DGI_3051"/>
<comment type="catalytic activity">
    <reaction evidence="1 9 10">
        <text>D-alanyl-D-alanine + H2O = 2 D-alanine</text>
        <dbReference type="Rhea" id="RHEA:20661"/>
        <dbReference type="ChEBI" id="CHEBI:15377"/>
        <dbReference type="ChEBI" id="CHEBI:57416"/>
        <dbReference type="ChEBI" id="CHEBI:57822"/>
        <dbReference type="EC" id="3.4.13.22"/>
    </reaction>
</comment>
<dbReference type="CDD" id="cd14817">
    <property type="entry name" value="D-Ala-D-Ala_dipeptidase_VanX"/>
    <property type="match status" value="1"/>
</dbReference>
<dbReference type="RefSeq" id="WP_021761844.1">
    <property type="nucleotide sequence ID" value="NC_022444.1"/>
</dbReference>
<dbReference type="GO" id="GO:0008270">
    <property type="term" value="F:zinc ion binding"/>
    <property type="evidence" value="ECO:0007669"/>
    <property type="project" value="UniProtKB-UniRule"/>
</dbReference>
<dbReference type="PANTHER" id="PTHR43126">
    <property type="entry name" value="D-ALANYL-D-ALANINE DIPEPTIDASE"/>
    <property type="match status" value="1"/>
</dbReference>
<name>T2GF22_MEGG1</name>
<keyword evidence="2 9" id="KW-0645">Protease</keyword>
<dbReference type="EC" id="3.4.13.22" evidence="9 10"/>
<comment type="function">
    <text evidence="9 10">Catalyzes hydrolysis of the D-alanyl-D-alanine dipeptide.</text>
</comment>
<dbReference type="GO" id="GO:0071555">
    <property type="term" value="P:cell wall organization"/>
    <property type="evidence" value="ECO:0007669"/>
    <property type="project" value="UniProtKB-KW"/>
</dbReference>
<dbReference type="Gene3D" id="3.30.1380.10">
    <property type="match status" value="1"/>
</dbReference>
<evidence type="ECO:0000256" key="8">
    <source>
        <dbReference type="ARBA" id="ARBA00023316"/>
    </source>
</evidence>
<dbReference type="PANTHER" id="PTHR43126:SF1">
    <property type="entry name" value="D-ALANYL-D-ALANINE DIPEPTIDASE"/>
    <property type="match status" value="1"/>
</dbReference>
<accession>T2GF22</accession>
<dbReference type="AlphaFoldDB" id="T2GF22"/>
<dbReference type="InterPro" id="IPR000755">
    <property type="entry name" value="A_A_dipeptidase"/>
</dbReference>
<comment type="similarity">
    <text evidence="9 10">Belongs to the peptidase M15D family.</text>
</comment>
<dbReference type="GO" id="GO:0006508">
    <property type="term" value="P:proteolysis"/>
    <property type="evidence" value="ECO:0007669"/>
    <property type="project" value="UniProtKB-KW"/>
</dbReference>
<dbReference type="HOGENOM" id="CLU_060744_0_1_7"/>
<feature type="site" description="Transition state stabilizer" evidence="9">
    <location>
        <position position="96"/>
    </location>
</feature>
<feature type="binding site" evidence="9">
    <location>
        <position position="141"/>
    </location>
    <ligand>
        <name>Zn(2+)</name>
        <dbReference type="ChEBI" id="CHEBI:29105"/>
        <note>catalytic</note>
    </ligand>
</feature>
<feature type="active site" description="Proton donor/acceptor" evidence="9">
    <location>
        <position position="206"/>
    </location>
</feature>
<dbReference type="KEGG" id="dgg:DGI_3051"/>
<keyword evidence="6 9" id="KW-0224">Dipeptidase</keyword>
<keyword evidence="4 9" id="KW-0378">Hydrolase</keyword>
<evidence type="ECO:0000256" key="4">
    <source>
        <dbReference type="ARBA" id="ARBA00022801"/>
    </source>
</evidence>
<reference evidence="12" key="2">
    <citation type="submission" date="2013-07" db="EMBL/GenBank/DDBJ databases">
        <authorList>
            <person name="Morais-Silva F.O."/>
            <person name="Rezende A.M."/>
            <person name="Pimentel C."/>
            <person name="Resende D.M."/>
            <person name="Santos C.I."/>
            <person name="Clemente C."/>
            <person name="de Oliveira L.M."/>
            <person name="da Silva S.M."/>
            <person name="Costa D.A."/>
            <person name="Varela-Raposo A."/>
            <person name="Horacio E.C.A."/>
            <person name="Matos M."/>
            <person name="Flores O."/>
            <person name="Ruiz J.C."/>
            <person name="Rodrigues-Pousada C."/>
        </authorList>
    </citation>
    <scope>NUCLEOTIDE SEQUENCE [LARGE SCALE GENOMIC DNA]</scope>
    <source>
        <strain evidence="12">ATCC 19364 / DSM 1382 / NCIMB 9332 / VKM B-1759</strain>
    </source>
</reference>
<evidence type="ECO:0000256" key="5">
    <source>
        <dbReference type="ARBA" id="ARBA00022833"/>
    </source>
</evidence>
<dbReference type="GO" id="GO:0160237">
    <property type="term" value="F:D-Ala-D-Ala dipeptidase activity"/>
    <property type="evidence" value="ECO:0007669"/>
    <property type="project" value="UniProtKB-EC"/>
</dbReference>
<dbReference type="GO" id="GO:0008237">
    <property type="term" value="F:metallopeptidase activity"/>
    <property type="evidence" value="ECO:0007669"/>
    <property type="project" value="UniProtKB-KW"/>
</dbReference>
<dbReference type="InterPro" id="IPR009045">
    <property type="entry name" value="Zn_M74/Hedgehog-like"/>
</dbReference>
<evidence type="ECO:0000256" key="6">
    <source>
        <dbReference type="ARBA" id="ARBA00022997"/>
    </source>
</evidence>
<organism evidence="11 12">
    <name type="scientific">Megalodesulfovibrio gigas (strain ATCC 19364 / DSM 1382 / NCIMB 9332 / VKM B-1759)</name>
    <name type="common">Desulfovibrio gigas</name>
    <dbReference type="NCBI Taxonomy" id="1121448"/>
    <lineage>
        <taxon>Bacteria</taxon>
        <taxon>Pseudomonadati</taxon>
        <taxon>Thermodesulfobacteriota</taxon>
        <taxon>Desulfovibrionia</taxon>
        <taxon>Desulfovibrionales</taxon>
        <taxon>Desulfovibrionaceae</taxon>
        <taxon>Megalodesulfovibrio</taxon>
    </lineage>
</organism>
<dbReference type="OrthoDB" id="9801430at2"/>
<evidence type="ECO:0000256" key="9">
    <source>
        <dbReference type="HAMAP-Rule" id="MF_01924"/>
    </source>
</evidence>
<dbReference type="Proteomes" id="UP000016587">
    <property type="component" value="Chromosome"/>
</dbReference>
<keyword evidence="12" id="KW-1185">Reference proteome</keyword>
<evidence type="ECO:0000256" key="2">
    <source>
        <dbReference type="ARBA" id="ARBA00022670"/>
    </source>
</evidence>
<keyword evidence="8 10" id="KW-0961">Cell wall biogenesis/degradation</keyword>
<protein>
    <recommendedName>
        <fullName evidence="9 10">D-alanyl-D-alanine dipeptidase</fullName>
        <shortName evidence="9 10">D-Ala-D-Ala dipeptidase</shortName>
        <ecNumber evidence="9 10">3.4.13.22</ecNumber>
    </recommendedName>
</protein>
<evidence type="ECO:0000256" key="1">
    <source>
        <dbReference type="ARBA" id="ARBA00001362"/>
    </source>
</evidence>
<keyword evidence="5 9" id="KW-0862">Zinc</keyword>
<dbReference type="PIRSF" id="PIRSF026671">
    <property type="entry name" value="AA_dipeptidase"/>
    <property type="match status" value="1"/>
</dbReference>
<gene>
    <name evidence="11" type="ORF">DGI_3051</name>
</gene>
<evidence type="ECO:0000256" key="3">
    <source>
        <dbReference type="ARBA" id="ARBA00022723"/>
    </source>
</evidence>
<dbReference type="EMBL" id="CP006585">
    <property type="protein sequence ID" value="AGW14769.1"/>
    <property type="molecule type" value="Genomic_DNA"/>
</dbReference>
<dbReference type="HAMAP" id="MF_01924">
    <property type="entry name" value="A_A_dipeptidase"/>
    <property type="match status" value="1"/>
</dbReference>
<keyword evidence="3 9" id="KW-0479">Metal-binding</keyword>
<feature type="binding site" evidence="9">
    <location>
        <position position="209"/>
    </location>
    <ligand>
        <name>Zn(2+)</name>
        <dbReference type="ChEBI" id="CHEBI:29105"/>
        <note>catalytic</note>
    </ligand>
</feature>
<feature type="binding site" evidence="9">
    <location>
        <position position="148"/>
    </location>
    <ligand>
        <name>Zn(2+)</name>
        <dbReference type="ChEBI" id="CHEBI:29105"/>
        <note>catalytic</note>
    </ligand>
</feature>
<evidence type="ECO:0000313" key="11">
    <source>
        <dbReference type="EMBL" id="AGW14769.1"/>
    </source>
</evidence>
<dbReference type="PATRIC" id="fig|1121448.10.peg.3010"/>
<keyword evidence="7 9" id="KW-0482">Metalloprotease</keyword>
<comment type="cofactor">
    <cofactor evidence="9">
        <name>Zn(2+)</name>
        <dbReference type="ChEBI" id="CHEBI:29105"/>
    </cofactor>
    <text evidence="9">Binds 1 zinc ion per subunit.</text>
</comment>
<proteinExistence type="inferred from homology"/>
<dbReference type="eggNOG" id="COG2173">
    <property type="taxonomic scope" value="Bacteria"/>
</dbReference>
<dbReference type="SUPFAM" id="SSF55166">
    <property type="entry name" value="Hedgehog/DD-peptidase"/>
    <property type="match status" value="1"/>
</dbReference>